<sequence>MSLLLCLLIRSHVDPLFHRAGLKMDQIGFGFKGQSRNPNHKALLEERALGSSANWTDIATLETASKAALSAEISNRKIEYATLLDANGMIVVNANQNRTGELWDPAGLVTIMRNHWNLGQIKATDILPFTDFRKESPPIHRESGTGADPTPRLHPWDTGADPLIRWMVTPIVSSGKLLGILVAGDVVDGKAAIPERVVNAIGSGYAAVFLSSPGVAGPRLVTEFFKNNGLPKATVSHVEGMDGLVKRLQATSGHSGSDIVFGTGFIEGKCVRSSRSHYKEPSESIASRIPQAHDCIPQEGERQTSVGHFAGQELVLLGKRVNPRLFENWEAPEEHKVLRKGGTAFIVRGLFVERENVRAFFTLIRVLEALSRAADIIGVIFVFIGALLPVWRAAKPARSYLAGREELYRLTHSGQPLYMSKRQEKEKAEKERKLQQKARKNRNKQFQVKPPLQEKNSQLFDLDNFSDYYDDEIELRVKELNRQVISDRHQFLRAVAKWRLPSLRTLLLDSLVNVMGLILMVLTLWLSLNLLTSDLKSNAIDEAGMLSIAYMIKNRGQTDRQEGRQGERDSFKFVAVRRVANCEILGHQM</sequence>
<keyword evidence="2" id="KW-1133">Transmembrane helix</keyword>
<organism evidence="3">
    <name type="scientific">Chromera velia CCMP2878</name>
    <dbReference type="NCBI Taxonomy" id="1169474"/>
    <lineage>
        <taxon>Eukaryota</taxon>
        <taxon>Sar</taxon>
        <taxon>Alveolata</taxon>
        <taxon>Colpodellida</taxon>
        <taxon>Chromeraceae</taxon>
        <taxon>Chromera</taxon>
    </lineage>
</organism>
<dbReference type="PhylomeDB" id="A0A0K6S7E7"/>
<reference evidence="3" key="1">
    <citation type="submission" date="2014-11" db="EMBL/GenBank/DDBJ databases">
        <title>Molecular phylogeny of cliff fern family Woodsiaceae with morphological implications.</title>
        <authorList>
            <person name="Shao Y.-Z."/>
            <person name="Wei R."/>
            <person name="Zhang X.-C."/>
        </authorList>
    </citation>
    <scope>NUCLEOTIDE SEQUENCE</scope>
</reference>
<gene>
    <name evidence="3" type="ORF">Cvel_19893.t1.CR2</name>
</gene>
<feature type="transmembrane region" description="Helical" evidence="2">
    <location>
        <begin position="376"/>
        <end position="394"/>
    </location>
</feature>
<dbReference type="AlphaFoldDB" id="A0A0K6S7E7"/>
<name>A0A0K6S7E7_9ALVE</name>
<keyword evidence="2" id="KW-0472">Membrane</keyword>
<dbReference type="EMBL" id="CDMZ01000823">
    <property type="protein sequence ID" value="CUC09420.1"/>
    <property type="molecule type" value="Genomic_DNA"/>
</dbReference>
<proteinExistence type="predicted"/>
<evidence type="ECO:0000256" key="1">
    <source>
        <dbReference type="SAM" id="MobiDB-lite"/>
    </source>
</evidence>
<evidence type="ECO:0000256" key="2">
    <source>
        <dbReference type="SAM" id="Phobius"/>
    </source>
</evidence>
<accession>A0A0K6S7E7</accession>
<feature type="region of interest" description="Disordered" evidence="1">
    <location>
        <begin position="419"/>
        <end position="448"/>
    </location>
</feature>
<evidence type="ECO:0000313" key="3">
    <source>
        <dbReference type="EMBL" id="CUC09420.1"/>
    </source>
</evidence>
<keyword evidence="2" id="KW-0812">Transmembrane</keyword>
<protein>
    <submittedName>
        <fullName evidence="3">Uncharacterized protein</fullName>
    </submittedName>
</protein>
<feature type="transmembrane region" description="Helical" evidence="2">
    <location>
        <begin position="506"/>
        <end position="528"/>
    </location>
</feature>
<dbReference type="VEuPathDB" id="CryptoDB:Cvel_19893"/>
<feature type="compositionally biased region" description="Basic and acidic residues" evidence="1">
    <location>
        <begin position="421"/>
        <end position="434"/>
    </location>
</feature>